<dbReference type="EMBL" id="JARAKH010000028">
    <property type="protein sequence ID" value="KAK8389133.1"/>
    <property type="molecule type" value="Genomic_DNA"/>
</dbReference>
<reference evidence="1 2" key="1">
    <citation type="submission" date="2023-03" db="EMBL/GenBank/DDBJ databases">
        <title>High-quality genome of Scylla paramamosain provides insights in environmental adaptation.</title>
        <authorList>
            <person name="Zhang L."/>
        </authorList>
    </citation>
    <scope>NUCLEOTIDE SEQUENCE [LARGE SCALE GENOMIC DNA]</scope>
    <source>
        <strain evidence="1">LZ_2023a</strain>
        <tissue evidence="1">Muscle</tissue>
    </source>
</reference>
<comment type="caution">
    <text evidence="1">The sequence shown here is derived from an EMBL/GenBank/DDBJ whole genome shotgun (WGS) entry which is preliminary data.</text>
</comment>
<dbReference type="AlphaFoldDB" id="A0AAW0TPY8"/>
<gene>
    <name evidence="1" type="ORF">O3P69_020842</name>
</gene>
<name>A0AAW0TPY8_SCYPA</name>
<evidence type="ECO:0000313" key="1">
    <source>
        <dbReference type="EMBL" id="KAK8389133.1"/>
    </source>
</evidence>
<proteinExistence type="predicted"/>
<accession>A0AAW0TPY8</accession>
<protein>
    <submittedName>
        <fullName evidence="1">Uncharacterized protein</fullName>
    </submittedName>
</protein>
<dbReference type="Proteomes" id="UP001487740">
    <property type="component" value="Unassembled WGS sequence"/>
</dbReference>
<organism evidence="1 2">
    <name type="scientific">Scylla paramamosain</name>
    <name type="common">Mud crab</name>
    <dbReference type="NCBI Taxonomy" id="85552"/>
    <lineage>
        <taxon>Eukaryota</taxon>
        <taxon>Metazoa</taxon>
        <taxon>Ecdysozoa</taxon>
        <taxon>Arthropoda</taxon>
        <taxon>Crustacea</taxon>
        <taxon>Multicrustacea</taxon>
        <taxon>Malacostraca</taxon>
        <taxon>Eumalacostraca</taxon>
        <taxon>Eucarida</taxon>
        <taxon>Decapoda</taxon>
        <taxon>Pleocyemata</taxon>
        <taxon>Brachyura</taxon>
        <taxon>Eubrachyura</taxon>
        <taxon>Portunoidea</taxon>
        <taxon>Portunidae</taxon>
        <taxon>Portuninae</taxon>
        <taxon>Scylla</taxon>
    </lineage>
</organism>
<keyword evidence="2" id="KW-1185">Reference proteome</keyword>
<sequence length="77" mass="8351">MHLTCPRPPSLPCQTLGAVARKETDPNCLEPTRCVQGRGADVITLKVRWCGGCGCGNDTTFAVGVWRRRGRRPAGLE</sequence>
<evidence type="ECO:0000313" key="2">
    <source>
        <dbReference type="Proteomes" id="UP001487740"/>
    </source>
</evidence>